<feature type="domain" description="Endonuclease/exonuclease/phosphatase" evidence="1">
    <location>
        <begin position="3"/>
        <end position="206"/>
    </location>
</feature>
<dbReference type="InterPro" id="IPR036691">
    <property type="entry name" value="Endo/exonu/phosph_ase_sf"/>
</dbReference>
<dbReference type="Pfam" id="PF03372">
    <property type="entry name" value="Exo_endo_phos"/>
    <property type="match status" value="1"/>
</dbReference>
<evidence type="ECO:0000259" key="1">
    <source>
        <dbReference type="Pfam" id="PF03372"/>
    </source>
</evidence>
<name>A0A2G8L070_STIJA</name>
<keyword evidence="3" id="KW-1185">Reference proteome</keyword>
<evidence type="ECO:0000313" key="2">
    <source>
        <dbReference type="EMBL" id="PIK53605.1"/>
    </source>
</evidence>
<comment type="caution">
    <text evidence="2">The sequence shown here is derived from an EMBL/GenBank/DDBJ whole genome shotgun (WGS) entry which is preliminary data.</text>
</comment>
<dbReference type="Gene3D" id="3.60.10.10">
    <property type="entry name" value="Endonuclease/exonuclease/phosphatase"/>
    <property type="match status" value="1"/>
</dbReference>
<dbReference type="EMBL" id="MRZV01000280">
    <property type="protein sequence ID" value="PIK53605.1"/>
    <property type="molecule type" value="Genomic_DNA"/>
</dbReference>
<dbReference type="Proteomes" id="UP000230750">
    <property type="component" value="Unassembled WGS sequence"/>
</dbReference>
<protein>
    <recommendedName>
        <fullName evidence="1">Endonuclease/exonuclease/phosphatase domain-containing protein</fullName>
    </recommendedName>
</protein>
<proteinExistence type="predicted"/>
<evidence type="ECO:0000313" key="3">
    <source>
        <dbReference type="Proteomes" id="UP000230750"/>
    </source>
</evidence>
<dbReference type="OrthoDB" id="10072198at2759"/>
<gene>
    <name evidence="2" type="ORF">BSL78_09523</name>
</gene>
<accession>A0A2G8L070</accession>
<dbReference type="GO" id="GO:0003824">
    <property type="term" value="F:catalytic activity"/>
    <property type="evidence" value="ECO:0007669"/>
    <property type="project" value="InterPro"/>
</dbReference>
<sequence length="263" mass="29563">MKNKATALSDLIIEQKLDIIAVTESWLCGDTRDDHVLGDLKNTLPQYNIYHKPRKSKTGGGICLLSRNIYVVKRHTTPSYRSFEHMEFTISTKTASIELLATYRPPPSQKNKLTPNLFFEEFSSLLERVTIIPRQVILAGDFNIHVDVDLDPLAVNFRNVLISAGLQQHVKGRTHKNGHTLDLLITRKIDDVISDVNILYDTDSDHSAISCQIGISQPAAIRVTKTTRNLRDLAIPDFINDIGKSALANHLDRDLDTLALQTR</sequence>
<reference evidence="2 3" key="1">
    <citation type="journal article" date="2017" name="PLoS Biol.">
        <title>The sea cucumber genome provides insights into morphological evolution and visceral regeneration.</title>
        <authorList>
            <person name="Zhang X."/>
            <person name="Sun L."/>
            <person name="Yuan J."/>
            <person name="Sun Y."/>
            <person name="Gao Y."/>
            <person name="Zhang L."/>
            <person name="Li S."/>
            <person name="Dai H."/>
            <person name="Hamel J.F."/>
            <person name="Liu C."/>
            <person name="Yu Y."/>
            <person name="Liu S."/>
            <person name="Lin W."/>
            <person name="Guo K."/>
            <person name="Jin S."/>
            <person name="Xu P."/>
            <person name="Storey K.B."/>
            <person name="Huan P."/>
            <person name="Zhang T."/>
            <person name="Zhou Y."/>
            <person name="Zhang J."/>
            <person name="Lin C."/>
            <person name="Li X."/>
            <person name="Xing L."/>
            <person name="Huo D."/>
            <person name="Sun M."/>
            <person name="Wang L."/>
            <person name="Mercier A."/>
            <person name="Li F."/>
            <person name="Yang H."/>
            <person name="Xiang J."/>
        </authorList>
    </citation>
    <scope>NUCLEOTIDE SEQUENCE [LARGE SCALE GENOMIC DNA]</scope>
    <source>
        <strain evidence="2">Shaxun</strain>
        <tissue evidence="2">Muscle</tissue>
    </source>
</reference>
<dbReference type="SUPFAM" id="SSF56219">
    <property type="entry name" value="DNase I-like"/>
    <property type="match status" value="1"/>
</dbReference>
<dbReference type="PANTHER" id="PTHR46670:SF3">
    <property type="entry name" value="ENDONUCLEASE_EXONUCLEASE_PHOSPHATASE DOMAIN-CONTAINING PROTEIN"/>
    <property type="match status" value="1"/>
</dbReference>
<dbReference type="AlphaFoldDB" id="A0A2G8L070"/>
<dbReference type="InterPro" id="IPR005135">
    <property type="entry name" value="Endo/exonuclease/phosphatase"/>
</dbReference>
<organism evidence="2 3">
    <name type="scientific">Stichopus japonicus</name>
    <name type="common">Sea cucumber</name>
    <dbReference type="NCBI Taxonomy" id="307972"/>
    <lineage>
        <taxon>Eukaryota</taxon>
        <taxon>Metazoa</taxon>
        <taxon>Echinodermata</taxon>
        <taxon>Eleutherozoa</taxon>
        <taxon>Echinozoa</taxon>
        <taxon>Holothuroidea</taxon>
        <taxon>Aspidochirotacea</taxon>
        <taxon>Aspidochirotida</taxon>
        <taxon>Stichopodidae</taxon>
        <taxon>Apostichopus</taxon>
    </lineage>
</organism>
<dbReference type="PANTHER" id="PTHR46670">
    <property type="entry name" value="ENDO/EXONUCLEASE/PHOSPHATASE DOMAIN-CONTAINING PROTEIN"/>
    <property type="match status" value="1"/>
</dbReference>